<name>A0A2S0JZ75_LYSSH</name>
<reference evidence="5 7" key="1">
    <citation type="submission" date="2017-03" db="EMBL/GenBank/DDBJ databases">
        <title>The whole genome sequencing and assembly of Lysinibacillus sphaericus DSM 28T strain.</title>
        <authorList>
            <person name="Lee Y.-J."/>
            <person name="Yi H."/>
            <person name="Bahn Y.-S."/>
            <person name="Kim J.F."/>
            <person name="Lee D.-W."/>
        </authorList>
    </citation>
    <scope>NUCLEOTIDE SEQUENCE [LARGE SCALE GENOMIC DNA]</scope>
    <source>
        <strain evidence="5 7">DSM 28</strain>
    </source>
</reference>
<dbReference type="EMBL" id="CP019980">
    <property type="protein sequence ID" value="AVK96442.1"/>
    <property type="molecule type" value="Genomic_DNA"/>
</dbReference>
<dbReference type="Pfam" id="PF02311">
    <property type="entry name" value="AraC_binding"/>
    <property type="match status" value="1"/>
</dbReference>
<evidence type="ECO:0000313" key="6">
    <source>
        <dbReference type="EMBL" id="SUV17768.1"/>
    </source>
</evidence>
<dbReference type="PANTHER" id="PTHR43280">
    <property type="entry name" value="ARAC-FAMILY TRANSCRIPTIONAL REGULATOR"/>
    <property type="match status" value="1"/>
</dbReference>
<evidence type="ECO:0000313" key="8">
    <source>
        <dbReference type="Proteomes" id="UP000255295"/>
    </source>
</evidence>
<keyword evidence="3" id="KW-0804">Transcription</keyword>
<dbReference type="InterPro" id="IPR018062">
    <property type="entry name" value="HTH_AraC-typ_CS"/>
</dbReference>
<dbReference type="GO" id="GO:0043565">
    <property type="term" value="F:sequence-specific DNA binding"/>
    <property type="evidence" value="ECO:0007669"/>
    <property type="project" value="InterPro"/>
</dbReference>
<dbReference type="InterPro" id="IPR011051">
    <property type="entry name" value="RmlC_Cupin_sf"/>
</dbReference>
<dbReference type="SUPFAM" id="SSF51182">
    <property type="entry name" value="RmlC-like cupins"/>
    <property type="match status" value="1"/>
</dbReference>
<dbReference type="PROSITE" id="PS01124">
    <property type="entry name" value="HTH_ARAC_FAMILY_2"/>
    <property type="match status" value="1"/>
</dbReference>
<proteinExistence type="predicted"/>
<dbReference type="GeneID" id="48276401"/>
<evidence type="ECO:0000313" key="7">
    <source>
        <dbReference type="Proteomes" id="UP000238825"/>
    </source>
</evidence>
<dbReference type="InterPro" id="IPR014710">
    <property type="entry name" value="RmlC-like_jellyroll"/>
</dbReference>
<keyword evidence="2" id="KW-0238">DNA-binding</keyword>
<sequence length="298" mass="34527">MTLTHIKVAKDLQELTIHGSKAFPIALYETTLQVDRLDFLPLHWHKEIQFVYVKSGRVNYRVGADIILLEAGEGLFVNAACLHEAKPNEVDQSLLFCINVDPKFLGGHEGSVLTSKYVQPYVTNNRLPFVKLSGELAQAVECVAQLLKERNAFFEFQVWRALLSIWEAILMQSKLTEETIHASMIVQHERAKEMLDYIHRHYQEKITLEKLAAHVFISKAECSRFFKKVVGMTPFTYLLHYRLRKSMELLRDRDKPITFIASDTGFSTVSYYIERFKAYTGYSPHAYRKKFLVEQNNT</sequence>
<dbReference type="AlphaFoldDB" id="A0A2S0JZ75"/>
<dbReference type="Gene3D" id="2.60.120.10">
    <property type="entry name" value="Jelly Rolls"/>
    <property type="match status" value="1"/>
</dbReference>
<dbReference type="PROSITE" id="PS00041">
    <property type="entry name" value="HTH_ARAC_FAMILY_1"/>
    <property type="match status" value="1"/>
</dbReference>
<dbReference type="SMART" id="SM00342">
    <property type="entry name" value="HTH_ARAC"/>
    <property type="match status" value="1"/>
</dbReference>
<organism evidence="5 7">
    <name type="scientific">Lysinibacillus sphaericus</name>
    <name type="common">Bacillus sphaericus</name>
    <dbReference type="NCBI Taxonomy" id="1421"/>
    <lineage>
        <taxon>Bacteria</taxon>
        <taxon>Bacillati</taxon>
        <taxon>Bacillota</taxon>
        <taxon>Bacilli</taxon>
        <taxon>Bacillales</taxon>
        <taxon>Bacillaceae</taxon>
        <taxon>Lysinibacillus</taxon>
    </lineage>
</organism>
<feature type="domain" description="HTH araC/xylS-type" evidence="4">
    <location>
        <begin position="192"/>
        <end position="290"/>
    </location>
</feature>
<dbReference type="SUPFAM" id="SSF46689">
    <property type="entry name" value="Homeodomain-like"/>
    <property type="match status" value="2"/>
</dbReference>
<evidence type="ECO:0000313" key="5">
    <source>
        <dbReference type="EMBL" id="AVK96442.1"/>
    </source>
</evidence>
<accession>A0A2S0JZ75</accession>
<evidence type="ECO:0000256" key="1">
    <source>
        <dbReference type="ARBA" id="ARBA00023015"/>
    </source>
</evidence>
<dbReference type="InterPro" id="IPR003313">
    <property type="entry name" value="AraC-bd"/>
</dbReference>
<dbReference type="GO" id="GO:0003700">
    <property type="term" value="F:DNA-binding transcription factor activity"/>
    <property type="evidence" value="ECO:0007669"/>
    <property type="project" value="InterPro"/>
</dbReference>
<evidence type="ECO:0000256" key="3">
    <source>
        <dbReference type="ARBA" id="ARBA00023163"/>
    </source>
</evidence>
<dbReference type="InterPro" id="IPR009057">
    <property type="entry name" value="Homeodomain-like_sf"/>
</dbReference>
<dbReference type="EMBL" id="UFSZ01000001">
    <property type="protein sequence ID" value="SUV17768.1"/>
    <property type="molecule type" value="Genomic_DNA"/>
</dbReference>
<dbReference type="Proteomes" id="UP000238825">
    <property type="component" value="Chromosome"/>
</dbReference>
<evidence type="ECO:0000256" key="2">
    <source>
        <dbReference type="ARBA" id="ARBA00023125"/>
    </source>
</evidence>
<dbReference type="PANTHER" id="PTHR43280:SF28">
    <property type="entry name" value="HTH-TYPE TRANSCRIPTIONAL ACTIVATOR RHAS"/>
    <property type="match status" value="1"/>
</dbReference>
<evidence type="ECO:0000259" key="4">
    <source>
        <dbReference type="PROSITE" id="PS01124"/>
    </source>
</evidence>
<keyword evidence="1" id="KW-0805">Transcription regulation</keyword>
<dbReference type="InterPro" id="IPR018060">
    <property type="entry name" value="HTH_AraC"/>
</dbReference>
<gene>
    <name evidence="6" type="primary">melR</name>
    <name evidence="5" type="ORF">LS41612_09320</name>
    <name evidence="6" type="ORF">NCTC10338_02879</name>
</gene>
<dbReference type="RefSeq" id="WP_024361137.1">
    <property type="nucleotide sequence ID" value="NZ_CP019980.1"/>
</dbReference>
<dbReference type="Proteomes" id="UP000255295">
    <property type="component" value="Unassembled WGS sequence"/>
</dbReference>
<dbReference type="Pfam" id="PF12833">
    <property type="entry name" value="HTH_18"/>
    <property type="match status" value="1"/>
</dbReference>
<protein>
    <submittedName>
        <fullName evidence="5 6">Transcriptional regulator</fullName>
    </submittedName>
</protein>
<dbReference type="Gene3D" id="1.10.10.60">
    <property type="entry name" value="Homeodomain-like"/>
    <property type="match status" value="2"/>
</dbReference>
<reference evidence="6 8" key="2">
    <citation type="submission" date="2018-06" db="EMBL/GenBank/DDBJ databases">
        <authorList>
            <consortium name="Pathogen Informatics"/>
            <person name="Doyle S."/>
        </authorList>
    </citation>
    <scope>NUCLEOTIDE SEQUENCE [LARGE SCALE GENOMIC DNA]</scope>
    <source>
        <strain evidence="6 8">NCTC10338</strain>
    </source>
</reference>
<dbReference type="CDD" id="cd02208">
    <property type="entry name" value="cupin_RmlC-like"/>
    <property type="match status" value="1"/>
</dbReference>